<reference evidence="2 3" key="1">
    <citation type="submission" date="2020-12" db="EMBL/GenBank/DDBJ databases">
        <title>WGS of Thermoactinomyces spp.</title>
        <authorList>
            <person name="Cheng K."/>
        </authorList>
    </citation>
    <scope>NUCLEOTIDE SEQUENCE [LARGE SCALE GENOMIC DNA]</scope>
    <source>
        <strain evidence="3">CICC 10671\DSM 43846</strain>
    </source>
</reference>
<proteinExistence type="predicted"/>
<dbReference type="EMBL" id="JAECVW010000002">
    <property type="protein sequence ID" value="MBH8594723.1"/>
    <property type="molecule type" value="Genomic_DNA"/>
</dbReference>
<evidence type="ECO:0000313" key="3">
    <source>
        <dbReference type="Proteomes" id="UP000633619"/>
    </source>
</evidence>
<accession>A0A8I1AET0</accession>
<dbReference type="AlphaFoldDB" id="A0A8I1AET0"/>
<sequence length="259" mass="28863">MFLKDQVQKNLYLSYLIVSLLLAVFTFFIYVNIDPVTEEPTAWAFVSVIILIILTPALSGGIMSVTISAHYKSEASVPVLLQEMLPNYWKILRLGLCIYLLSIPAVLVTFLVVFLFLFFPPLAVLAAILLSIGLIALLSYLSVQSSVLVLKDGMRSWQSIKHAFVMLKKAFKKIFLSLLAAFGAYLALSIIFWLAGSLLIIAIYMVFGLSDSHPVVLLISSLVAQLTITFPSLFALSVYVKRYKDKIEPEFRPADQETA</sequence>
<feature type="transmembrane region" description="Helical" evidence="1">
    <location>
        <begin position="213"/>
        <end position="240"/>
    </location>
</feature>
<name>A0A8I1AET0_THEIN</name>
<evidence type="ECO:0000256" key="1">
    <source>
        <dbReference type="SAM" id="Phobius"/>
    </source>
</evidence>
<feature type="transmembrane region" description="Helical" evidence="1">
    <location>
        <begin position="174"/>
        <end position="207"/>
    </location>
</feature>
<keyword evidence="1" id="KW-1133">Transmembrane helix</keyword>
<feature type="transmembrane region" description="Helical" evidence="1">
    <location>
        <begin position="91"/>
        <end position="119"/>
    </location>
</feature>
<feature type="transmembrane region" description="Helical" evidence="1">
    <location>
        <begin position="43"/>
        <end position="71"/>
    </location>
</feature>
<feature type="transmembrane region" description="Helical" evidence="1">
    <location>
        <begin position="12"/>
        <end position="31"/>
    </location>
</feature>
<organism evidence="2 3">
    <name type="scientific">Thermoactinomyces intermedius</name>
    <dbReference type="NCBI Taxonomy" id="2024"/>
    <lineage>
        <taxon>Bacteria</taxon>
        <taxon>Bacillati</taxon>
        <taxon>Bacillota</taxon>
        <taxon>Bacilli</taxon>
        <taxon>Bacillales</taxon>
        <taxon>Thermoactinomycetaceae</taxon>
        <taxon>Thermoactinomyces</taxon>
    </lineage>
</organism>
<gene>
    <name evidence="2" type="ORF">I8U20_05190</name>
</gene>
<keyword evidence="1" id="KW-0812">Transmembrane</keyword>
<evidence type="ECO:0000313" key="2">
    <source>
        <dbReference type="EMBL" id="MBH8594723.1"/>
    </source>
</evidence>
<dbReference type="Proteomes" id="UP000633619">
    <property type="component" value="Unassembled WGS sequence"/>
</dbReference>
<feature type="transmembrane region" description="Helical" evidence="1">
    <location>
        <begin position="125"/>
        <end position="150"/>
    </location>
</feature>
<protein>
    <submittedName>
        <fullName evidence="2">Uncharacterized protein</fullName>
    </submittedName>
</protein>
<comment type="caution">
    <text evidence="2">The sequence shown here is derived from an EMBL/GenBank/DDBJ whole genome shotgun (WGS) entry which is preliminary data.</text>
</comment>
<keyword evidence="1" id="KW-0472">Membrane</keyword>
<dbReference type="RefSeq" id="WP_181731950.1">
    <property type="nucleotide sequence ID" value="NZ_JACEIR010000004.1"/>
</dbReference>
<keyword evidence="3" id="KW-1185">Reference proteome</keyword>